<dbReference type="EMBL" id="FOCM01000005">
    <property type="protein sequence ID" value="SEN60968.1"/>
    <property type="molecule type" value="Genomic_DNA"/>
</dbReference>
<protein>
    <submittedName>
        <fullName evidence="1">Uncharacterized protein</fullName>
    </submittedName>
</protein>
<gene>
    <name evidence="1" type="ORF">SAMN04488011_10539</name>
</gene>
<accession>A0A1H8HZD8</accession>
<keyword evidence="2" id="KW-1185">Reference proteome</keyword>
<dbReference type="Proteomes" id="UP000199372">
    <property type="component" value="Unassembled WGS sequence"/>
</dbReference>
<organism evidence="1 2">
    <name type="scientific">Palleronia pelagia</name>
    <dbReference type="NCBI Taxonomy" id="387096"/>
    <lineage>
        <taxon>Bacteria</taxon>
        <taxon>Pseudomonadati</taxon>
        <taxon>Pseudomonadota</taxon>
        <taxon>Alphaproteobacteria</taxon>
        <taxon>Rhodobacterales</taxon>
        <taxon>Roseobacteraceae</taxon>
        <taxon>Palleronia</taxon>
    </lineage>
</organism>
<proteinExistence type="predicted"/>
<dbReference type="RefSeq" id="WP_091845666.1">
    <property type="nucleotide sequence ID" value="NZ_FOCM01000005.1"/>
</dbReference>
<dbReference type="AlphaFoldDB" id="A0A1H8HZD8"/>
<evidence type="ECO:0000313" key="2">
    <source>
        <dbReference type="Proteomes" id="UP000199372"/>
    </source>
</evidence>
<sequence length="114" mass="13342">MILFEDAIWQVKTGWLTGFKVLDKVERTWHRPKREQSIRMGFTLQKIRQGRLQTSPATRKRAEDELCKMFARAVTDPDTEEAVGFLGRPEHELITFIEDFSIDYEARVRQASAN</sequence>
<evidence type="ECO:0000313" key="1">
    <source>
        <dbReference type="EMBL" id="SEN60968.1"/>
    </source>
</evidence>
<reference evidence="2" key="1">
    <citation type="submission" date="2016-10" db="EMBL/GenBank/DDBJ databases">
        <authorList>
            <person name="Varghese N."/>
            <person name="Submissions S."/>
        </authorList>
    </citation>
    <scope>NUCLEOTIDE SEQUENCE [LARGE SCALE GENOMIC DNA]</scope>
    <source>
        <strain evidence="2">DSM 26893</strain>
    </source>
</reference>
<name>A0A1H8HZD8_9RHOB</name>